<dbReference type="EMBL" id="KB097761">
    <property type="protein sequence ID" value="ESN90193.1"/>
    <property type="molecule type" value="Genomic_DNA"/>
</dbReference>
<dbReference type="EnsemblMetazoa" id="HelroT182684">
    <property type="protein sequence ID" value="HelroP182684"/>
    <property type="gene ID" value="HelroG182684"/>
</dbReference>
<evidence type="ECO:0000313" key="3">
    <source>
        <dbReference type="Proteomes" id="UP000015101"/>
    </source>
</evidence>
<protein>
    <submittedName>
        <fullName evidence="1 2">Uncharacterized protein</fullName>
    </submittedName>
</protein>
<evidence type="ECO:0000313" key="2">
    <source>
        <dbReference type="EnsemblMetazoa" id="HelroP182684"/>
    </source>
</evidence>
<sequence length="334" mass="38502">MFERDLLAINKAGLTDQQAGRNNSSAWPIFSNPEIKCCEEASPGQKRDCLGWRRRLLIIEQRKNFAARHKFTIGAQRWASSSKVLGAGDRHDRSRNETFPNFLGDRAGSTENILNFKYQNKFYQFISLRQHKASLLFVNVILFQIPGIGAEWFKRMKKLVRHHELLKPDKFDGHECLKTFFKKFEICAMYNQWSMDDMKEYLSCSLTGEAAEVFSDLAGPGESLRELSKTVKKLMSLAYPGEQSKLAVHLTRDFFLFALNNADLELKVRNMQDTTENRLKAVERQINALRRSVDVIQDYMVQSAVPRIRGKKHLCCSIQQSSSVRYSVSSRFLI</sequence>
<dbReference type="eggNOG" id="ENOG502SDTC">
    <property type="taxonomic scope" value="Eukaryota"/>
</dbReference>
<dbReference type="RefSeq" id="XP_009031667.1">
    <property type="nucleotide sequence ID" value="XM_009033419.1"/>
</dbReference>
<dbReference type="PANTHER" id="PTHR19963:SF30">
    <property type="entry name" value="ENDONUCLEASE_EXONUCLEASE_PHOSPHATASE DOMAIN-CONTAINING PROTEIN"/>
    <property type="match status" value="1"/>
</dbReference>
<reference evidence="2" key="3">
    <citation type="submission" date="2015-06" db="UniProtKB">
        <authorList>
            <consortium name="EnsemblMetazoa"/>
        </authorList>
    </citation>
    <scope>IDENTIFICATION</scope>
</reference>
<dbReference type="KEGG" id="hro:HELRODRAFT_182684"/>
<dbReference type="GeneID" id="20208658"/>
<keyword evidence="3" id="KW-1185">Reference proteome</keyword>
<dbReference type="InParanoid" id="T1FIK9"/>
<name>T1FIK9_HELRO</name>
<dbReference type="PANTHER" id="PTHR19963">
    <property type="entry name" value="CCHC-TYPE DOMAIN-CONTAINING PROTEIN"/>
    <property type="match status" value="1"/>
</dbReference>
<gene>
    <name evidence="2" type="primary">20208658</name>
    <name evidence="1" type="ORF">HELRODRAFT_182684</name>
</gene>
<dbReference type="STRING" id="6412.T1FIK9"/>
<reference evidence="3" key="1">
    <citation type="submission" date="2012-12" db="EMBL/GenBank/DDBJ databases">
        <authorList>
            <person name="Hellsten U."/>
            <person name="Grimwood J."/>
            <person name="Chapman J.A."/>
            <person name="Shapiro H."/>
            <person name="Aerts A."/>
            <person name="Otillar R.P."/>
            <person name="Terry A.Y."/>
            <person name="Boore J.L."/>
            <person name="Simakov O."/>
            <person name="Marletaz F."/>
            <person name="Cho S.-J."/>
            <person name="Edsinger-Gonzales E."/>
            <person name="Havlak P."/>
            <person name="Kuo D.-H."/>
            <person name="Larsson T."/>
            <person name="Lv J."/>
            <person name="Arendt D."/>
            <person name="Savage R."/>
            <person name="Osoegawa K."/>
            <person name="de Jong P."/>
            <person name="Lindberg D.R."/>
            <person name="Seaver E.C."/>
            <person name="Weisblat D.A."/>
            <person name="Putnam N.H."/>
            <person name="Grigoriev I.V."/>
            <person name="Rokhsar D.S."/>
        </authorList>
    </citation>
    <scope>NUCLEOTIDE SEQUENCE</scope>
</reference>
<organism evidence="2 3">
    <name type="scientific">Helobdella robusta</name>
    <name type="common">Californian leech</name>
    <dbReference type="NCBI Taxonomy" id="6412"/>
    <lineage>
        <taxon>Eukaryota</taxon>
        <taxon>Metazoa</taxon>
        <taxon>Spiralia</taxon>
        <taxon>Lophotrochozoa</taxon>
        <taxon>Annelida</taxon>
        <taxon>Clitellata</taxon>
        <taxon>Hirudinea</taxon>
        <taxon>Rhynchobdellida</taxon>
        <taxon>Glossiphoniidae</taxon>
        <taxon>Helobdella</taxon>
    </lineage>
</organism>
<reference evidence="1 3" key="2">
    <citation type="journal article" date="2013" name="Nature">
        <title>Insights into bilaterian evolution from three spiralian genomes.</title>
        <authorList>
            <person name="Simakov O."/>
            <person name="Marletaz F."/>
            <person name="Cho S.J."/>
            <person name="Edsinger-Gonzales E."/>
            <person name="Havlak P."/>
            <person name="Hellsten U."/>
            <person name="Kuo D.H."/>
            <person name="Larsson T."/>
            <person name="Lv J."/>
            <person name="Arendt D."/>
            <person name="Savage R."/>
            <person name="Osoegawa K."/>
            <person name="de Jong P."/>
            <person name="Grimwood J."/>
            <person name="Chapman J.A."/>
            <person name="Shapiro H."/>
            <person name="Aerts A."/>
            <person name="Otillar R.P."/>
            <person name="Terry A.Y."/>
            <person name="Boore J.L."/>
            <person name="Grigoriev I.V."/>
            <person name="Lindberg D.R."/>
            <person name="Seaver E.C."/>
            <person name="Weisblat D.A."/>
            <person name="Putnam N.H."/>
            <person name="Rokhsar D.S."/>
        </authorList>
    </citation>
    <scope>NUCLEOTIDE SEQUENCE</scope>
</reference>
<dbReference type="OrthoDB" id="6091153at2759"/>
<evidence type="ECO:0000313" key="1">
    <source>
        <dbReference type="EMBL" id="ESN90193.1"/>
    </source>
</evidence>
<dbReference type="AlphaFoldDB" id="T1FIK9"/>
<dbReference type="Proteomes" id="UP000015101">
    <property type="component" value="Unassembled WGS sequence"/>
</dbReference>
<dbReference type="EMBL" id="AMQM01008341">
    <property type="status" value="NOT_ANNOTATED_CDS"/>
    <property type="molecule type" value="Genomic_DNA"/>
</dbReference>
<proteinExistence type="predicted"/>
<accession>T1FIK9</accession>
<dbReference type="CTD" id="20208658"/>
<dbReference type="HOGENOM" id="CLU_832304_0_0_1"/>